<evidence type="ECO:0000313" key="3">
    <source>
        <dbReference type="Proteomes" id="UP001589733"/>
    </source>
</evidence>
<feature type="signal peptide" evidence="1">
    <location>
        <begin position="1"/>
        <end position="18"/>
    </location>
</feature>
<dbReference type="PROSITE" id="PS51257">
    <property type="entry name" value="PROKAR_LIPOPROTEIN"/>
    <property type="match status" value="1"/>
</dbReference>
<proteinExistence type="predicted"/>
<organism evidence="2 3">
    <name type="scientific">Deinococcus oregonensis</name>
    <dbReference type="NCBI Taxonomy" id="1805970"/>
    <lineage>
        <taxon>Bacteria</taxon>
        <taxon>Thermotogati</taxon>
        <taxon>Deinococcota</taxon>
        <taxon>Deinococci</taxon>
        <taxon>Deinococcales</taxon>
        <taxon>Deinococcaceae</taxon>
        <taxon>Deinococcus</taxon>
    </lineage>
</organism>
<gene>
    <name evidence="2" type="ORF">ACFFLM_04305</name>
</gene>
<evidence type="ECO:0000313" key="2">
    <source>
        <dbReference type="EMBL" id="MFB9991204.1"/>
    </source>
</evidence>
<name>A0ABV6AUL7_9DEIO</name>
<sequence length="169" mass="17721">MTKAKLALTSALFPLALAACGTVPEVPQASQATRPGLSALATNTICSNQTIPTGWVIIEKFSFSAACPSPAVWKAYTISELATAPSTFTACSGQSYPGFAIVTYNQVSSACNDSVVYKSVNITRYSSLPSPALICSGQNVPAGWVLVRYETAAPCQSGVQYPGMTIQRQ</sequence>
<evidence type="ECO:0000256" key="1">
    <source>
        <dbReference type="SAM" id="SignalP"/>
    </source>
</evidence>
<evidence type="ECO:0008006" key="4">
    <source>
        <dbReference type="Google" id="ProtNLM"/>
    </source>
</evidence>
<dbReference type="RefSeq" id="WP_380005898.1">
    <property type="nucleotide sequence ID" value="NZ_JBHLYR010000013.1"/>
</dbReference>
<dbReference type="EMBL" id="JBHLYR010000013">
    <property type="protein sequence ID" value="MFB9991204.1"/>
    <property type="molecule type" value="Genomic_DNA"/>
</dbReference>
<keyword evidence="3" id="KW-1185">Reference proteome</keyword>
<feature type="chain" id="PRO_5047066389" description="Lipoprotein" evidence="1">
    <location>
        <begin position="19"/>
        <end position="169"/>
    </location>
</feature>
<reference evidence="2 3" key="1">
    <citation type="submission" date="2024-09" db="EMBL/GenBank/DDBJ databases">
        <authorList>
            <person name="Sun Q."/>
            <person name="Mori K."/>
        </authorList>
    </citation>
    <scope>NUCLEOTIDE SEQUENCE [LARGE SCALE GENOMIC DNA]</scope>
    <source>
        <strain evidence="2 3">JCM 13503</strain>
    </source>
</reference>
<accession>A0ABV6AUL7</accession>
<keyword evidence="1" id="KW-0732">Signal</keyword>
<dbReference type="Proteomes" id="UP001589733">
    <property type="component" value="Unassembled WGS sequence"/>
</dbReference>
<protein>
    <recommendedName>
        <fullName evidence="4">Lipoprotein</fullName>
    </recommendedName>
</protein>
<comment type="caution">
    <text evidence="2">The sequence shown here is derived from an EMBL/GenBank/DDBJ whole genome shotgun (WGS) entry which is preliminary data.</text>
</comment>